<organism evidence="1 2">
    <name type="scientific">Aspergillus caelatus</name>
    <dbReference type="NCBI Taxonomy" id="61420"/>
    <lineage>
        <taxon>Eukaryota</taxon>
        <taxon>Fungi</taxon>
        <taxon>Dikarya</taxon>
        <taxon>Ascomycota</taxon>
        <taxon>Pezizomycotina</taxon>
        <taxon>Eurotiomycetes</taxon>
        <taxon>Eurotiomycetidae</taxon>
        <taxon>Eurotiales</taxon>
        <taxon>Aspergillaceae</taxon>
        <taxon>Aspergillus</taxon>
        <taxon>Aspergillus subgen. Circumdati</taxon>
    </lineage>
</organism>
<accession>A0A5N6ZPH9</accession>
<dbReference type="AlphaFoldDB" id="A0A5N6ZPH9"/>
<evidence type="ECO:0000313" key="2">
    <source>
        <dbReference type="Proteomes" id="UP000326268"/>
    </source>
</evidence>
<dbReference type="RefSeq" id="XP_031922608.1">
    <property type="nucleotide sequence ID" value="XM_032076869.1"/>
</dbReference>
<evidence type="ECO:0000313" key="1">
    <source>
        <dbReference type="EMBL" id="KAE8359527.1"/>
    </source>
</evidence>
<protein>
    <submittedName>
        <fullName evidence="1">Uncharacterized protein</fullName>
    </submittedName>
</protein>
<dbReference type="Proteomes" id="UP000326268">
    <property type="component" value="Unassembled WGS sequence"/>
</dbReference>
<gene>
    <name evidence="1" type="ORF">BDV27DRAFT_53123</name>
</gene>
<sequence>MNDKQLKKHSLGIIRKGSSMRDSPQGFWAVRTILCRSQRRHFIAFPSHYSGVTVHSSCFSILMISPPYIAMAKYT</sequence>
<reference evidence="1 2" key="1">
    <citation type="submission" date="2019-04" db="EMBL/GenBank/DDBJ databases">
        <title>Friends and foes A comparative genomics studyof 23 Aspergillus species from section Flavi.</title>
        <authorList>
            <consortium name="DOE Joint Genome Institute"/>
            <person name="Kjaerbolling I."/>
            <person name="Vesth T."/>
            <person name="Frisvad J.C."/>
            <person name="Nybo J.L."/>
            <person name="Theobald S."/>
            <person name="Kildgaard S."/>
            <person name="Isbrandt T."/>
            <person name="Kuo A."/>
            <person name="Sato A."/>
            <person name="Lyhne E.K."/>
            <person name="Kogle M.E."/>
            <person name="Wiebenga A."/>
            <person name="Kun R.S."/>
            <person name="Lubbers R.J."/>
            <person name="Makela M.R."/>
            <person name="Barry K."/>
            <person name="Chovatia M."/>
            <person name="Clum A."/>
            <person name="Daum C."/>
            <person name="Haridas S."/>
            <person name="He G."/>
            <person name="LaButti K."/>
            <person name="Lipzen A."/>
            <person name="Mondo S."/>
            <person name="Riley R."/>
            <person name="Salamov A."/>
            <person name="Simmons B.A."/>
            <person name="Magnuson J.K."/>
            <person name="Henrissat B."/>
            <person name="Mortensen U.H."/>
            <person name="Larsen T.O."/>
            <person name="Devries R.P."/>
            <person name="Grigoriev I.V."/>
            <person name="Machida M."/>
            <person name="Baker S.E."/>
            <person name="Andersen M.R."/>
        </authorList>
    </citation>
    <scope>NUCLEOTIDE SEQUENCE [LARGE SCALE GENOMIC DNA]</scope>
    <source>
        <strain evidence="1 2">CBS 763.97</strain>
    </source>
</reference>
<proteinExistence type="predicted"/>
<dbReference type="GeneID" id="43661315"/>
<dbReference type="EMBL" id="ML737820">
    <property type="protein sequence ID" value="KAE8359527.1"/>
    <property type="molecule type" value="Genomic_DNA"/>
</dbReference>
<name>A0A5N6ZPH9_9EURO</name>
<keyword evidence="2" id="KW-1185">Reference proteome</keyword>